<evidence type="ECO:0000313" key="1">
    <source>
        <dbReference type="EMBL" id="KAF2841597.1"/>
    </source>
</evidence>
<dbReference type="PANTHER" id="PTHR46035">
    <property type="entry name" value="TETRATRICOPEPTIDE REPEAT PROTEIN 4"/>
    <property type="match status" value="1"/>
</dbReference>
<dbReference type="GO" id="GO:0006457">
    <property type="term" value="P:protein folding"/>
    <property type="evidence" value="ECO:0007669"/>
    <property type="project" value="TreeGrafter"/>
</dbReference>
<dbReference type="PANTHER" id="PTHR46035:SF3">
    <property type="entry name" value="TRANSLOCATION PROTEIN SEC72"/>
    <property type="match status" value="1"/>
</dbReference>
<dbReference type="GO" id="GO:0005829">
    <property type="term" value="C:cytosol"/>
    <property type="evidence" value="ECO:0007669"/>
    <property type="project" value="TreeGrafter"/>
</dbReference>
<dbReference type="OrthoDB" id="433738at2759"/>
<name>A0A9P4SGW9_9PEZI</name>
<dbReference type="GO" id="GO:0051879">
    <property type="term" value="F:Hsp90 protein binding"/>
    <property type="evidence" value="ECO:0007669"/>
    <property type="project" value="TreeGrafter"/>
</dbReference>
<comment type="caution">
    <text evidence="1">The sequence shown here is derived from an EMBL/GenBank/DDBJ whole genome shotgun (WGS) entry which is preliminary data.</text>
</comment>
<protein>
    <submittedName>
        <fullName evidence="1">Tetratricopeptide repeat domain-containing protein</fullName>
    </submittedName>
</protein>
<dbReference type="GO" id="GO:0005634">
    <property type="term" value="C:nucleus"/>
    <property type="evidence" value="ECO:0007669"/>
    <property type="project" value="TreeGrafter"/>
</dbReference>
<sequence>MAAEDTFTLLPLHLDPASKAITSTGPTDNELQAELTQLNQLHRALLTLDNPGGVPPPPLPVNPKRGAQVAKLRDTGNTAFRKAQYADAIRIYSLAIDMALGRPGWEPAGLVRDEVSGLYANRAQAYMGMQAWAEGAVDAECSVEIRKVGNAKAWWRRGRCLVEMGRLDEAKGWVDRALEFDGGEQDLVALRKEIQAALERKK</sequence>
<dbReference type="InterPro" id="IPR011990">
    <property type="entry name" value="TPR-like_helical_dom_sf"/>
</dbReference>
<dbReference type="AlphaFoldDB" id="A0A9P4SGW9"/>
<dbReference type="Gene3D" id="1.25.40.10">
    <property type="entry name" value="Tetratricopeptide repeat domain"/>
    <property type="match status" value="1"/>
</dbReference>
<dbReference type="EMBL" id="MU006091">
    <property type="protein sequence ID" value="KAF2841597.1"/>
    <property type="molecule type" value="Genomic_DNA"/>
</dbReference>
<evidence type="ECO:0000313" key="2">
    <source>
        <dbReference type="Proteomes" id="UP000799429"/>
    </source>
</evidence>
<accession>A0A9P4SGW9</accession>
<gene>
    <name evidence="1" type="ORF">M501DRAFT_990097</name>
</gene>
<reference evidence="1" key="1">
    <citation type="journal article" date="2020" name="Stud. Mycol.">
        <title>101 Dothideomycetes genomes: a test case for predicting lifestyles and emergence of pathogens.</title>
        <authorList>
            <person name="Haridas S."/>
            <person name="Albert R."/>
            <person name="Binder M."/>
            <person name="Bloem J."/>
            <person name="Labutti K."/>
            <person name="Salamov A."/>
            <person name="Andreopoulos B."/>
            <person name="Baker S."/>
            <person name="Barry K."/>
            <person name="Bills G."/>
            <person name="Bluhm B."/>
            <person name="Cannon C."/>
            <person name="Castanera R."/>
            <person name="Culley D."/>
            <person name="Daum C."/>
            <person name="Ezra D."/>
            <person name="Gonzalez J."/>
            <person name="Henrissat B."/>
            <person name="Kuo A."/>
            <person name="Liang C."/>
            <person name="Lipzen A."/>
            <person name="Lutzoni F."/>
            <person name="Magnuson J."/>
            <person name="Mondo S."/>
            <person name="Nolan M."/>
            <person name="Ohm R."/>
            <person name="Pangilinan J."/>
            <person name="Park H.-J."/>
            <person name="Ramirez L."/>
            <person name="Alfaro M."/>
            <person name="Sun H."/>
            <person name="Tritt A."/>
            <person name="Yoshinaga Y."/>
            <person name="Zwiers L.-H."/>
            <person name="Turgeon B."/>
            <person name="Goodwin S."/>
            <person name="Spatafora J."/>
            <person name="Crous P."/>
            <person name="Grigoriev I."/>
        </authorList>
    </citation>
    <scope>NUCLEOTIDE SEQUENCE</scope>
    <source>
        <strain evidence="1">CBS 101060</strain>
    </source>
</reference>
<dbReference type="Proteomes" id="UP000799429">
    <property type="component" value="Unassembled WGS sequence"/>
</dbReference>
<organism evidence="1 2">
    <name type="scientific">Patellaria atrata CBS 101060</name>
    <dbReference type="NCBI Taxonomy" id="1346257"/>
    <lineage>
        <taxon>Eukaryota</taxon>
        <taxon>Fungi</taxon>
        <taxon>Dikarya</taxon>
        <taxon>Ascomycota</taxon>
        <taxon>Pezizomycotina</taxon>
        <taxon>Dothideomycetes</taxon>
        <taxon>Dothideomycetes incertae sedis</taxon>
        <taxon>Patellariales</taxon>
        <taxon>Patellariaceae</taxon>
        <taxon>Patellaria</taxon>
    </lineage>
</organism>
<proteinExistence type="predicted"/>
<dbReference type="SUPFAM" id="SSF48452">
    <property type="entry name" value="TPR-like"/>
    <property type="match status" value="1"/>
</dbReference>
<dbReference type="GO" id="GO:0030544">
    <property type="term" value="F:Hsp70 protein binding"/>
    <property type="evidence" value="ECO:0007669"/>
    <property type="project" value="TreeGrafter"/>
</dbReference>
<keyword evidence="2" id="KW-1185">Reference proteome</keyword>